<feature type="compositionally biased region" description="Basic and acidic residues" evidence="2">
    <location>
        <begin position="254"/>
        <end position="265"/>
    </location>
</feature>
<dbReference type="Pfam" id="PF01804">
    <property type="entry name" value="Penicil_amidase"/>
    <property type="match status" value="1"/>
</dbReference>
<comment type="caution">
    <text evidence="3">The sequence shown here is derived from an EMBL/GenBank/DDBJ whole genome shotgun (WGS) entry which is preliminary data.</text>
</comment>
<dbReference type="GO" id="GO:0016787">
    <property type="term" value="F:hydrolase activity"/>
    <property type="evidence" value="ECO:0007669"/>
    <property type="project" value="InterPro"/>
</dbReference>
<dbReference type="Gene3D" id="3.60.20.10">
    <property type="entry name" value="Glutamine Phosphoribosylpyrophosphate, subunit 1, domain 1"/>
    <property type="match status" value="1"/>
</dbReference>
<accession>A0A656GHL7</accession>
<organism evidence="3 4">
    <name type="scientific">Pseudomonas amygdali pv. mori str. 301020</name>
    <dbReference type="NCBI Taxonomy" id="629261"/>
    <lineage>
        <taxon>Bacteria</taxon>
        <taxon>Pseudomonadati</taxon>
        <taxon>Pseudomonadota</taxon>
        <taxon>Gammaproteobacteria</taxon>
        <taxon>Pseudomonadales</taxon>
        <taxon>Pseudomonadaceae</taxon>
        <taxon>Pseudomonas</taxon>
        <taxon>Pseudomonas amygdali</taxon>
    </lineage>
</organism>
<sequence length="294" mass="31760">ADRLTAVLDHHPRRQLGPVPGRSGWQQQAQRLGQRARFALDRLGSLQQAGKVSAENLQAMVMDNEVYQAGQVLPDLLKFCASELGDDVARLTPLCAALKAWDGRADLNSGIGFVYFQRIMTSMQGVASRWRVVFDPQNPIHTPSGLAIENPQVASALRAAMLAAVDEVAKAGLSPESKWGDIQVSSLSGKPIPIHGGPAGLGVYNAMQTIAGKDGKREVVSGTSYLQVVTFDEQGPRAQGLLAFSESSNPQSAHSRDQAEAFSKKQWSELPFTEQQIKADPAYQVQVISEEGSR</sequence>
<feature type="region of interest" description="Disordered" evidence="2">
    <location>
        <begin position="246"/>
        <end position="265"/>
    </location>
</feature>
<evidence type="ECO:0000256" key="1">
    <source>
        <dbReference type="ARBA" id="ARBA00022729"/>
    </source>
</evidence>
<reference evidence="3 4" key="1">
    <citation type="journal article" date="2011" name="PLoS Pathog.">
        <title>Dynamic evolution of pathogenicity revealed by sequencing and comparative genomics of 19 Pseudomonas syringae isolates.</title>
        <authorList>
            <person name="Baltrus D.A."/>
            <person name="Nishimura M.T."/>
            <person name="Romanchuk A."/>
            <person name="Chang J.H."/>
            <person name="Mukhtar M.S."/>
            <person name="Cherkis K."/>
            <person name="Roach J."/>
            <person name="Grant S.R."/>
            <person name="Jones C.D."/>
            <person name="Dangl J.L."/>
        </authorList>
    </citation>
    <scope>NUCLEOTIDE SEQUENCE [LARGE SCALE GENOMIC DNA]</scope>
    <source>
        <strain evidence="3 4">301020</strain>
    </source>
</reference>
<name>A0A656GHL7_PSEA0</name>
<proteinExistence type="predicted"/>
<dbReference type="Proteomes" id="UP000003465">
    <property type="component" value="Unassembled WGS sequence"/>
</dbReference>
<dbReference type="InterPro" id="IPR029055">
    <property type="entry name" value="Ntn_hydrolases_N"/>
</dbReference>
<dbReference type="PANTHER" id="PTHR34218">
    <property type="entry name" value="PEPTIDASE S45 PENICILLIN AMIDASE"/>
    <property type="match status" value="1"/>
</dbReference>
<dbReference type="Gene3D" id="1.10.1400.10">
    <property type="match status" value="1"/>
</dbReference>
<dbReference type="SUPFAM" id="SSF56235">
    <property type="entry name" value="N-terminal nucleophile aminohydrolases (Ntn hydrolases)"/>
    <property type="match status" value="1"/>
</dbReference>
<protein>
    <submittedName>
        <fullName evidence="3">Penicillin amidase family protein</fullName>
    </submittedName>
</protein>
<dbReference type="EMBL" id="AEAG01001197">
    <property type="protein sequence ID" value="EGH25228.1"/>
    <property type="molecule type" value="Genomic_DNA"/>
</dbReference>
<keyword evidence="1" id="KW-0732">Signal</keyword>
<evidence type="ECO:0000256" key="2">
    <source>
        <dbReference type="SAM" id="MobiDB-lite"/>
    </source>
</evidence>
<evidence type="ECO:0000313" key="4">
    <source>
        <dbReference type="Proteomes" id="UP000003465"/>
    </source>
</evidence>
<dbReference type="InterPro" id="IPR002692">
    <property type="entry name" value="S45"/>
</dbReference>
<dbReference type="InterPro" id="IPR043147">
    <property type="entry name" value="Penicillin_amidase_A-knob"/>
</dbReference>
<dbReference type="AlphaFoldDB" id="A0A656GHL7"/>
<dbReference type="GO" id="GO:0017000">
    <property type="term" value="P:antibiotic biosynthetic process"/>
    <property type="evidence" value="ECO:0007669"/>
    <property type="project" value="InterPro"/>
</dbReference>
<feature type="non-terminal residue" evidence="3">
    <location>
        <position position="1"/>
    </location>
</feature>
<dbReference type="PANTHER" id="PTHR34218:SF3">
    <property type="entry name" value="ACYL-HOMOSERINE LACTONE ACYLASE PVDQ"/>
    <property type="match status" value="1"/>
</dbReference>
<evidence type="ECO:0000313" key="3">
    <source>
        <dbReference type="EMBL" id="EGH25228.1"/>
    </source>
</evidence>
<gene>
    <name evidence="3" type="ORF">PSYMO_28816</name>
</gene>